<dbReference type="CDD" id="cd00851">
    <property type="entry name" value="MTH1175"/>
    <property type="match status" value="1"/>
</dbReference>
<dbReference type="PANTHER" id="PTHR42983">
    <property type="entry name" value="DINITROGENASE IRON-MOLYBDENUM COFACTOR PROTEIN-RELATED"/>
    <property type="match status" value="1"/>
</dbReference>
<dbReference type="SUPFAM" id="SSF53146">
    <property type="entry name" value="Nitrogenase accessory factor-like"/>
    <property type="match status" value="1"/>
</dbReference>
<sequence length="117" mass="12564">MKIMKIALPIAGGQLCQHFGHCEEFFFFNVDPGTKKITSKEVLKAPPHQPGLLPRLLHEKGVNVVIAGGMGVRAQDLFRQNGIEVVVGVSPSNGSPENIIMSYLAGSLQTGANLCDH</sequence>
<dbReference type="HOGENOM" id="CLU_104194_2_0_9"/>
<accession>A5D4Q8</accession>
<dbReference type="AlphaFoldDB" id="A5D4Q8"/>
<reference evidence="3" key="1">
    <citation type="journal article" date="2008" name="Genome Res.">
        <title>The genome of Pelotomaculum thermopropionicum reveals niche-associated evolution in anaerobic microbiota.</title>
        <authorList>
            <person name="Kosaka T."/>
            <person name="Kato S."/>
            <person name="Shimoyama T."/>
            <person name="Ishii S."/>
            <person name="Abe T."/>
            <person name="Watanabe K."/>
        </authorList>
    </citation>
    <scope>NUCLEOTIDE SEQUENCE [LARGE SCALE GENOMIC DNA]</scope>
    <source>
        <strain evidence="3">DSM 13744 / JCM 10971 / SI</strain>
    </source>
</reference>
<dbReference type="EMBL" id="AP009389">
    <property type="protein sequence ID" value="BAF58767.1"/>
    <property type="molecule type" value="Genomic_DNA"/>
</dbReference>
<protein>
    <submittedName>
        <fullName evidence="2">Uncharacterized conserved protein</fullName>
    </submittedName>
</protein>
<dbReference type="KEGG" id="pth:PTH_0586"/>
<dbReference type="STRING" id="370438.PTH_0586"/>
<gene>
    <name evidence="2" type="ordered locus">PTH_0586</name>
</gene>
<evidence type="ECO:0000313" key="2">
    <source>
        <dbReference type="EMBL" id="BAF58767.1"/>
    </source>
</evidence>
<dbReference type="PANTHER" id="PTHR42983:SF1">
    <property type="entry name" value="IRON-MOLYBDENUM PROTEIN"/>
    <property type="match status" value="1"/>
</dbReference>
<name>A5D4Q8_PELTS</name>
<dbReference type="InterPro" id="IPR033913">
    <property type="entry name" value="MTH1175_dom"/>
</dbReference>
<proteinExistence type="predicted"/>
<organism evidence="2 3">
    <name type="scientific">Pelotomaculum thermopropionicum (strain DSM 13744 / JCM 10971 / SI)</name>
    <dbReference type="NCBI Taxonomy" id="370438"/>
    <lineage>
        <taxon>Bacteria</taxon>
        <taxon>Bacillati</taxon>
        <taxon>Bacillota</taxon>
        <taxon>Clostridia</taxon>
        <taxon>Eubacteriales</taxon>
        <taxon>Desulfotomaculaceae</taxon>
        <taxon>Pelotomaculum</taxon>
    </lineage>
</organism>
<keyword evidence="3" id="KW-1185">Reference proteome</keyword>
<evidence type="ECO:0000259" key="1">
    <source>
        <dbReference type="Pfam" id="PF02579"/>
    </source>
</evidence>
<dbReference type="InterPro" id="IPR003731">
    <property type="entry name" value="Di-Nase_FeMo-co_biosynth"/>
</dbReference>
<feature type="domain" description="Dinitrogenase iron-molybdenum cofactor biosynthesis" evidence="1">
    <location>
        <begin position="12"/>
        <end position="103"/>
    </location>
</feature>
<dbReference type="Proteomes" id="UP000006556">
    <property type="component" value="Chromosome"/>
</dbReference>
<dbReference type="eggNOG" id="COG1433">
    <property type="taxonomic scope" value="Bacteria"/>
</dbReference>
<dbReference type="Pfam" id="PF02579">
    <property type="entry name" value="Nitro_FeMo-Co"/>
    <property type="match status" value="1"/>
</dbReference>
<dbReference type="Gene3D" id="3.30.420.130">
    <property type="entry name" value="Dinitrogenase iron-molybdenum cofactor biosynthesis domain"/>
    <property type="match status" value="1"/>
</dbReference>
<dbReference type="InterPro" id="IPR036105">
    <property type="entry name" value="DiNase_FeMo-co_biosyn_sf"/>
</dbReference>
<evidence type="ECO:0000313" key="3">
    <source>
        <dbReference type="Proteomes" id="UP000006556"/>
    </source>
</evidence>